<sequence>MAPQVKGWQMSKHRRRSRFFWSGLEAQRREQSGDIIEQEPQPQPWWVGMDQGSSSANSIASTWETGSTEEDGGTGSRGGSSTNSGVMPPPTPPKSIGEVRGILEHNRMLIQEISQNQETCDADGLTRNVSLIRELNAKMARVVGIYGEMSSFYAHVVATKKAAAASAAAVAAGGDNGAPERPRSSGDGQQ</sequence>
<keyword evidence="8" id="KW-1185">Reference proteome</keyword>
<dbReference type="AlphaFoldDB" id="A0A8T0VTM2"/>
<dbReference type="EMBL" id="CM029040">
    <property type="protein sequence ID" value="KAG2634869.1"/>
    <property type="molecule type" value="Genomic_DNA"/>
</dbReference>
<evidence type="ECO:0000256" key="4">
    <source>
        <dbReference type="ARBA" id="ARBA00023242"/>
    </source>
</evidence>
<dbReference type="PANTHER" id="PTHR33469:SF32">
    <property type="entry name" value="OS08G0366300 PROTEIN"/>
    <property type="match status" value="1"/>
</dbReference>
<name>A0A8T0VTM2_PANVG</name>
<keyword evidence="4" id="KW-0539">Nucleus</keyword>
<organism evidence="7 8">
    <name type="scientific">Panicum virgatum</name>
    <name type="common">Blackwell switchgrass</name>
    <dbReference type="NCBI Taxonomy" id="38727"/>
    <lineage>
        <taxon>Eukaryota</taxon>
        <taxon>Viridiplantae</taxon>
        <taxon>Streptophyta</taxon>
        <taxon>Embryophyta</taxon>
        <taxon>Tracheophyta</taxon>
        <taxon>Spermatophyta</taxon>
        <taxon>Magnoliopsida</taxon>
        <taxon>Liliopsida</taxon>
        <taxon>Poales</taxon>
        <taxon>Poaceae</taxon>
        <taxon>PACMAD clade</taxon>
        <taxon>Panicoideae</taxon>
        <taxon>Panicodae</taxon>
        <taxon>Paniceae</taxon>
        <taxon>Panicinae</taxon>
        <taxon>Panicum</taxon>
        <taxon>Panicum sect. Hiantes</taxon>
    </lineage>
</organism>
<evidence type="ECO:0000256" key="1">
    <source>
        <dbReference type="ARBA" id="ARBA00004123"/>
    </source>
</evidence>
<feature type="region of interest" description="Disordered" evidence="5">
    <location>
        <begin position="28"/>
        <end position="97"/>
    </location>
</feature>
<dbReference type="InterPro" id="IPR009741">
    <property type="entry name" value="EARLY_FLOWERING_4_dom"/>
</dbReference>
<comment type="similarity">
    <text evidence="2">Belongs to the EARLY FLOWERING 4 family.</text>
</comment>
<dbReference type="PANTHER" id="PTHR33469">
    <property type="entry name" value="PROTEIN ELF4-LIKE 4"/>
    <property type="match status" value="1"/>
</dbReference>
<feature type="compositionally biased region" description="Polar residues" evidence="5">
    <location>
        <begin position="51"/>
        <end position="60"/>
    </location>
</feature>
<proteinExistence type="inferred from homology"/>
<dbReference type="GO" id="GO:0042753">
    <property type="term" value="P:positive regulation of circadian rhythm"/>
    <property type="evidence" value="ECO:0007669"/>
    <property type="project" value="InterPro"/>
</dbReference>
<comment type="subcellular location">
    <subcellularLocation>
        <location evidence="1">Nucleus</location>
    </subcellularLocation>
</comment>
<accession>A0A8T0VTM2</accession>
<evidence type="ECO:0000256" key="5">
    <source>
        <dbReference type="SAM" id="MobiDB-lite"/>
    </source>
</evidence>
<feature type="region of interest" description="Disordered" evidence="5">
    <location>
        <begin position="167"/>
        <end position="190"/>
    </location>
</feature>
<evidence type="ECO:0000256" key="2">
    <source>
        <dbReference type="ARBA" id="ARBA00009514"/>
    </source>
</evidence>
<evidence type="ECO:0000313" key="8">
    <source>
        <dbReference type="Proteomes" id="UP000823388"/>
    </source>
</evidence>
<gene>
    <name evidence="7" type="ORF">PVAP13_2NG326603</name>
</gene>
<evidence type="ECO:0000256" key="3">
    <source>
        <dbReference type="ARBA" id="ARBA00023108"/>
    </source>
</evidence>
<feature type="domain" description="Protein EARLY FLOWERING 4" evidence="6">
    <location>
        <begin position="94"/>
        <end position="161"/>
    </location>
</feature>
<evidence type="ECO:0000313" key="7">
    <source>
        <dbReference type="EMBL" id="KAG2634869.1"/>
    </source>
</evidence>
<keyword evidence="3" id="KW-0090">Biological rhythms</keyword>
<protein>
    <recommendedName>
        <fullName evidence="6">Protein EARLY FLOWERING 4 domain-containing protein</fullName>
    </recommendedName>
</protein>
<comment type="caution">
    <text evidence="7">The sequence shown here is derived from an EMBL/GenBank/DDBJ whole genome shotgun (WGS) entry which is preliminary data.</text>
</comment>
<dbReference type="GO" id="GO:0009649">
    <property type="term" value="P:entrainment of circadian clock"/>
    <property type="evidence" value="ECO:0007669"/>
    <property type="project" value="TreeGrafter"/>
</dbReference>
<reference evidence="7" key="1">
    <citation type="submission" date="2020-05" db="EMBL/GenBank/DDBJ databases">
        <title>WGS assembly of Panicum virgatum.</title>
        <authorList>
            <person name="Lovell J.T."/>
            <person name="Jenkins J."/>
            <person name="Shu S."/>
            <person name="Juenger T.E."/>
            <person name="Schmutz J."/>
        </authorList>
    </citation>
    <scope>NUCLEOTIDE SEQUENCE</scope>
    <source>
        <strain evidence="7">AP13</strain>
    </source>
</reference>
<dbReference type="GO" id="GO:0048511">
    <property type="term" value="P:rhythmic process"/>
    <property type="evidence" value="ECO:0007669"/>
    <property type="project" value="UniProtKB-KW"/>
</dbReference>
<evidence type="ECO:0000259" key="6">
    <source>
        <dbReference type="Pfam" id="PF07011"/>
    </source>
</evidence>
<dbReference type="Proteomes" id="UP000823388">
    <property type="component" value="Chromosome 2N"/>
</dbReference>
<dbReference type="Pfam" id="PF07011">
    <property type="entry name" value="Elf4"/>
    <property type="match status" value="1"/>
</dbReference>
<dbReference type="GO" id="GO:0005634">
    <property type="term" value="C:nucleus"/>
    <property type="evidence" value="ECO:0007669"/>
    <property type="project" value="UniProtKB-SubCell"/>
</dbReference>
<dbReference type="InterPro" id="IPR040462">
    <property type="entry name" value="EARLY_FLOWERING_4"/>
</dbReference>